<dbReference type="OrthoDB" id="3421943at2759"/>
<dbReference type="RefSeq" id="XP_040629633.1">
    <property type="nucleotide sequence ID" value="XM_040771100.1"/>
</dbReference>
<sequence length="657" mass="71871">MPMSYFHQWCAAFATSKLGMQAMHKGAHCLQQQLQVLPQPASPLQAQDLAPVPQDLHPTIVEEPIETQSLKSVDTKMEDQVGDSTDPLLIQEERAGDKERGQAAGSEDHHSPVSVQGYSTINSLLGSLAGTHNLHILSANSPGSTSSMHNEDEQLMDTTEHHSGAGSVTLHSQPGGQPLIGTMHMSTPPPAHPNGLSPDSHSPMADPTSSSVLVGPPPLQATTNCNRLKKQRIATIVMLFSGTQPVGKLWGRGKIKIKQTDEASATGLIHTIFGQTAGAPSHGLSQFQGEKYWDYSVSTSVIPSFYQYGQDTYGRQEGHQYISILGPIISCTTRNDLPIIMHPMRQDTPQTSLFKSHLPPKTRQQWVNGDTYVIYLLSLSTFLPELPNVMPSTPLQSPSPDPPAIKPMVTPLVISALLPAAALAIMPAFLSGQPPVLQAPVVGESTVQPTAFDNNDNATYCNFMLAVAHLDKQEQQPDGDEGDNHVDDSGPVQHQRRPIGMHTHVAELNPHFGHIASYLNEHHSEIHNLLSGTTPADDPVGHTQSLYWFICWMELFMELAMALSMPWILESNMFIVPHAIGWDGHISSDDLVSWFSIHSCGGLASCPSINNNQVRQGKFQRVWDLQKRLPCREEDYHRGDSSRTNQAHSLLVQAKDN</sequence>
<evidence type="ECO:0000313" key="3">
    <source>
        <dbReference type="Proteomes" id="UP000030653"/>
    </source>
</evidence>
<accession>M5G221</accession>
<dbReference type="HOGENOM" id="CLU_417382_0_0_1"/>
<organism evidence="2 3">
    <name type="scientific">Dacryopinax primogenitus (strain DJM 731)</name>
    <name type="common">Brown rot fungus</name>
    <dbReference type="NCBI Taxonomy" id="1858805"/>
    <lineage>
        <taxon>Eukaryota</taxon>
        <taxon>Fungi</taxon>
        <taxon>Dikarya</taxon>
        <taxon>Basidiomycota</taxon>
        <taxon>Agaricomycotina</taxon>
        <taxon>Dacrymycetes</taxon>
        <taxon>Dacrymycetales</taxon>
        <taxon>Dacrymycetaceae</taxon>
        <taxon>Dacryopinax</taxon>
    </lineage>
</organism>
<feature type="region of interest" description="Disordered" evidence="1">
    <location>
        <begin position="163"/>
        <end position="216"/>
    </location>
</feature>
<proteinExistence type="predicted"/>
<evidence type="ECO:0000256" key="1">
    <source>
        <dbReference type="SAM" id="MobiDB-lite"/>
    </source>
</evidence>
<dbReference type="GeneID" id="63686162"/>
<dbReference type="Proteomes" id="UP000030653">
    <property type="component" value="Unassembled WGS sequence"/>
</dbReference>
<reference evidence="2 3" key="1">
    <citation type="journal article" date="2012" name="Science">
        <title>The Paleozoic origin of enzymatic lignin decomposition reconstructed from 31 fungal genomes.</title>
        <authorList>
            <person name="Floudas D."/>
            <person name="Binder M."/>
            <person name="Riley R."/>
            <person name="Barry K."/>
            <person name="Blanchette R.A."/>
            <person name="Henrissat B."/>
            <person name="Martinez A.T."/>
            <person name="Otillar R."/>
            <person name="Spatafora J.W."/>
            <person name="Yadav J.S."/>
            <person name="Aerts A."/>
            <person name="Benoit I."/>
            <person name="Boyd A."/>
            <person name="Carlson A."/>
            <person name="Copeland A."/>
            <person name="Coutinho P.M."/>
            <person name="de Vries R.P."/>
            <person name="Ferreira P."/>
            <person name="Findley K."/>
            <person name="Foster B."/>
            <person name="Gaskell J."/>
            <person name="Glotzer D."/>
            <person name="Gorecki P."/>
            <person name="Heitman J."/>
            <person name="Hesse C."/>
            <person name="Hori C."/>
            <person name="Igarashi K."/>
            <person name="Jurgens J.A."/>
            <person name="Kallen N."/>
            <person name="Kersten P."/>
            <person name="Kohler A."/>
            <person name="Kuees U."/>
            <person name="Kumar T.K.A."/>
            <person name="Kuo A."/>
            <person name="LaButti K."/>
            <person name="Larrondo L.F."/>
            <person name="Lindquist E."/>
            <person name="Ling A."/>
            <person name="Lombard V."/>
            <person name="Lucas S."/>
            <person name="Lundell T."/>
            <person name="Martin R."/>
            <person name="McLaughlin D.J."/>
            <person name="Morgenstern I."/>
            <person name="Morin E."/>
            <person name="Murat C."/>
            <person name="Nagy L.G."/>
            <person name="Nolan M."/>
            <person name="Ohm R.A."/>
            <person name="Patyshakuliyeva A."/>
            <person name="Rokas A."/>
            <person name="Ruiz-Duenas F.J."/>
            <person name="Sabat G."/>
            <person name="Salamov A."/>
            <person name="Samejima M."/>
            <person name="Schmutz J."/>
            <person name="Slot J.C."/>
            <person name="St John F."/>
            <person name="Stenlid J."/>
            <person name="Sun H."/>
            <person name="Sun S."/>
            <person name="Syed K."/>
            <person name="Tsang A."/>
            <person name="Wiebenga A."/>
            <person name="Young D."/>
            <person name="Pisabarro A."/>
            <person name="Eastwood D.C."/>
            <person name="Martin F."/>
            <person name="Cullen D."/>
            <person name="Grigoriev I.V."/>
            <person name="Hibbett D.S."/>
        </authorList>
    </citation>
    <scope>NUCLEOTIDE SEQUENCE [LARGE SCALE GENOMIC DNA]</scope>
    <source>
        <strain evidence="2 3">DJM-731 SS1</strain>
    </source>
</reference>
<feature type="region of interest" description="Disordered" evidence="1">
    <location>
        <begin position="64"/>
        <end position="89"/>
    </location>
</feature>
<keyword evidence="3" id="KW-1185">Reference proteome</keyword>
<dbReference type="EMBL" id="JH795861">
    <property type="protein sequence ID" value="EJU02739.1"/>
    <property type="molecule type" value="Genomic_DNA"/>
</dbReference>
<dbReference type="AlphaFoldDB" id="M5G221"/>
<gene>
    <name evidence="2" type="ORF">DACRYDRAFT_15362</name>
</gene>
<protein>
    <submittedName>
        <fullName evidence="2">Uncharacterized protein</fullName>
    </submittedName>
</protein>
<name>M5G221_DACPD</name>
<evidence type="ECO:0000313" key="2">
    <source>
        <dbReference type="EMBL" id="EJU02739.1"/>
    </source>
</evidence>
<feature type="region of interest" description="Disordered" evidence="1">
    <location>
        <begin position="473"/>
        <end position="496"/>
    </location>
</feature>